<dbReference type="GO" id="GO:0042619">
    <property type="term" value="P:poly-hydroxybutyrate biosynthetic process"/>
    <property type="evidence" value="ECO:0007669"/>
    <property type="project" value="InterPro"/>
</dbReference>
<accession>A0A7W8FXM8</accession>
<keyword evidence="2 6" id="KW-0012">Acyltransferase</keyword>
<dbReference type="SUPFAM" id="SSF53474">
    <property type="entry name" value="alpha/beta-Hydrolases"/>
    <property type="match status" value="1"/>
</dbReference>
<dbReference type="InterPro" id="IPR010941">
    <property type="entry name" value="PhaC_N"/>
</dbReference>
<proteinExistence type="predicted"/>
<dbReference type="Proteomes" id="UP000521199">
    <property type="component" value="Unassembled WGS sequence"/>
</dbReference>
<dbReference type="GO" id="GO:0016746">
    <property type="term" value="F:acyltransferase activity"/>
    <property type="evidence" value="ECO:0007669"/>
    <property type="project" value="UniProtKB-KW"/>
</dbReference>
<dbReference type="Pfam" id="PF12551">
    <property type="entry name" value="PHBC_N"/>
    <property type="match status" value="1"/>
</dbReference>
<dbReference type="AlphaFoldDB" id="A0A7W8FXM8"/>
<protein>
    <submittedName>
        <fullName evidence="6">Polyhydroxyalkanoate synthase</fullName>
        <ecNumber evidence="6">2.3.1.-</ecNumber>
    </submittedName>
</protein>
<name>A0A7W8FXM8_9GAMM</name>
<dbReference type="EMBL" id="JACHHP010000001">
    <property type="protein sequence ID" value="MBB5206542.1"/>
    <property type="molecule type" value="Genomic_DNA"/>
</dbReference>
<feature type="region of interest" description="Disordered" evidence="3">
    <location>
        <begin position="553"/>
        <end position="590"/>
    </location>
</feature>
<sequence>MNAAPRVHRADERETAAAAAGADRAFRGLLARLTGALSPASSALALYDWMLHLAGAPGHQLALTRLATRDALALLVPTHARAEAQETAAAARFADVAWNRPPYDALRDAFLACERWWQAATHGVPGVAPHHERLVAFGARQWLDLLSPTNTLLGNPVAWQRTVASGGANLVAGALHAIEDAERLLLDLPPAGTDAFVPGRTVACTPGRVVLRNRLVELIQYAPTTRRTRPEPILLVPAWIMKYYVLDLTPRDSLVRFLVDAGFTVFCLSWKNPDAQDRGLGLEHYLDLGVRASLDAIGQILRGARVHAVGYCLGGTLLAMAAAAMGRDGDTRLASVTLLAAQTDFTEPGELGLFIDHSQVAYLEDRMADTGYLGARQMAGAFQMLRSYDLLWSRLVRDYLLGERAAPTALAAWNADTTRMPARMHAQYLRQLFLDNDLAAGRYRVDGRPVSLHDIRGPVFCVATERDHVAPWPSVYKLHALTDADLTFVLVSGGHNVGIVNPPGAARGEFRQQRRAPGAATPTPDAWRQATPAVPGSWWPAWRDWLAARSGALRQPPTLGARGARPRADAPGTYVHVRQPHRPNPSRTIP</sequence>
<dbReference type="InterPro" id="IPR029058">
    <property type="entry name" value="AB_hydrolase_fold"/>
</dbReference>
<evidence type="ECO:0000256" key="3">
    <source>
        <dbReference type="SAM" id="MobiDB-lite"/>
    </source>
</evidence>
<evidence type="ECO:0000313" key="6">
    <source>
        <dbReference type="EMBL" id="MBB5206542.1"/>
    </source>
</evidence>
<reference evidence="6 7" key="1">
    <citation type="submission" date="2020-08" db="EMBL/GenBank/DDBJ databases">
        <title>Genomic Encyclopedia of Type Strains, Phase IV (KMG-IV): sequencing the most valuable type-strain genomes for metagenomic binning, comparative biology and taxonomic classification.</title>
        <authorList>
            <person name="Goeker M."/>
        </authorList>
    </citation>
    <scope>NUCLEOTIDE SEQUENCE [LARGE SCALE GENOMIC DNA]</scope>
    <source>
        <strain evidence="6 7">DSM 24163</strain>
    </source>
</reference>
<dbReference type="EC" id="2.3.1.-" evidence="6"/>
<gene>
    <name evidence="6" type="ORF">HNQ52_000058</name>
</gene>
<dbReference type="Gene3D" id="3.40.50.1820">
    <property type="entry name" value="alpha/beta hydrolase"/>
    <property type="match status" value="1"/>
</dbReference>
<evidence type="ECO:0000256" key="2">
    <source>
        <dbReference type="ARBA" id="ARBA00023315"/>
    </source>
</evidence>
<evidence type="ECO:0000313" key="7">
    <source>
        <dbReference type="Proteomes" id="UP000521199"/>
    </source>
</evidence>
<dbReference type="RefSeq" id="WP_183958622.1">
    <property type="nucleotide sequence ID" value="NZ_JACHHP010000001.1"/>
</dbReference>
<keyword evidence="1 6" id="KW-0808">Transferase</keyword>
<dbReference type="Pfam" id="PF07167">
    <property type="entry name" value="PhaC_N"/>
    <property type="match status" value="1"/>
</dbReference>
<dbReference type="InterPro" id="IPR051321">
    <property type="entry name" value="PHA/PHB_synthase"/>
</dbReference>
<feature type="region of interest" description="Disordered" evidence="3">
    <location>
        <begin position="512"/>
        <end position="534"/>
    </location>
</feature>
<keyword evidence="7" id="KW-1185">Reference proteome</keyword>
<evidence type="ECO:0000256" key="1">
    <source>
        <dbReference type="ARBA" id="ARBA00022679"/>
    </source>
</evidence>
<comment type="caution">
    <text evidence="6">The sequence shown here is derived from an EMBL/GenBank/DDBJ whole genome shotgun (WGS) entry which is preliminary data.</text>
</comment>
<feature type="domain" description="Poly-beta-hydroxybutyrate polymerase N-terminal" evidence="5">
    <location>
        <begin position="19"/>
        <end position="58"/>
    </location>
</feature>
<dbReference type="PANTHER" id="PTHR36837">
    <property type="entry name" value="POLY(3-HYDROXYALKANOATE) POLYMERASE SUBUNIT PHAC"/>
    <property type="match status" value="1"/>
</dbReference>
<dbReference type="PANTHER" id="PTHR36837:SF5">
    <property type="entry name" value="POLY-3-HYDROXYBUTYRATE SYNTHASE"/>
    <property type="match status" value="1"/>
</dbReference>
<feature type="domain" description="Poly-beta-hydroxybutyrate polymerase N-terminal" evidence="4">
    <location>
        <begin position="91"/>
        <end position="258"/>
    </location>
</feature>
<evidence type="ECO:0000259" key="5">
    <source>
        <dbReference type="Pfam" id="PF12551"/>
    </source>
</evidence>
<evidence type="ECO:0000259" key="4">
    <source>
        <dbReference type="Pfam" id="PF07167"/>
    </source>
</evidence>
<dbReference type="InterPro" id="IPR022211">
    <property type="entry name" value="PHBC_N"/>
</dbReference>
<organism evidence="6 7">
    <name type="scientific">Chiayiivirga flava</name>
    <dbReference type="NCBI Taxonomy" id="659595"/>
    <lineage>
        <taxon>Bacteria</taxon>
        <taxon>Pseudomonadati</taxon>
        <taxon>Pseudomonadota</taxon>
        <taxon>Gammaproteobacteria</taxon>
        <taxon>Lysobacterales</taxon>
        <taxon>Lysobacteraceae</taxon>
        <taxon>Chiayiivirga</taxon>
    </lineage>
</organism>